<name>A0A098AZN2_DESHA</name>
<sequence>MWKIKHKNWALLLSNAIFVILCLVCLIGLLHHPYIGLVLENTEEAWTVVTVDPYGEGGSAGINEGDIILQIDGLAPELHPSVQKWHEIAGVSLLTVQTPGEAARTVYMAQTD</sequence>
<keyword evidence="1" id="KW-0472">Membrane</keyword>
<reference evidence="2" key="1">
    <citation type="submission" date="2014-07" db="EMBL/GenBank/DDBJ databases">
        <authorList>
            <person name="Hornung V.Bastian."/>
        </authorList>
    </citation>
    <scope>NUCLEOTIDE SEQUENCE</scope>
    <source>
        <strain evidence="2">PCE-S</strain>
    </source>
</reference>
<keyword evidence="1" id="KW-1133">Transmembrane helix</keyword>
<accession>A0A098AZN2</accession>
<dbReference type="InterPro" id="IPR036034">
    <property type="entry name" value="PDZ_sf"/>
</dbReference>
<dbReference type="SUPFAM" id="SSF50156">
    <property type="entry name" value="PDZ domain-like"/>
    <property type="match status" value="1"/>
</dbReference>
<gene>
    <name evidence="2" type="ORF">DPCES_2207</name>
</gene>
<dbReference type="PATRIC" id="fig|49338.4.peg.2379"/>
<evidence type="ECO:0000313" key="2">
    <source>
        <dbReference type="EMBL" id="CDX02094.1"/>
    </source>
</evidence>
<evidence type="ECO:0000256" key="1">
    <source>
        <dbReference type="SAM" id="Phobius"/>
    </source>
</evidence>
<dbReference type="EMBL" id="LK996017">
    <property type="protein sequence ID" value="CDX02094.1"/>
    <property type="molecule type" value="Genomic_DNA"/>
</dbReference>
<dbReference type="RefSeq" id="WP_015944454.1">
    <property type="nucleotide sequence ID" value="NZ_JAYFNZ010000036.1"/>
</dbReference>
<keyword evidence="1" id="KW-0812">Transmembrane</keyword>
<feature type="transmembrane region" description="Helical" evidence="1">
    <location>
        <begin position="9"/>
        <end position="30"/>
    </location>
</feature>
<keyword evidence="2" id="KW-0418">Kinase</keyword>
<organism evidence="2">
    <name type="scientific">Desulfitobacterium hafniense</name>
    <name type="common">Desulfitobacterium frappieri</name>
    <dbReference type="NCBI Taxonomy" id="49338"/>
    <lineage>
        <taxon>Bacteria</taxon>
        <taxon>Bacillati</taxon>
        <taxon>Bacillota</taxon>
        <taxon>Clostridia</taxon>
        <taxon>Eubacteriales</taxon>
        <taxon>Desulfitobacteriaceae</taxon>
        <taxon>Desulfitobacterium</taxon>
    </lineage>
</organism>
<dbReference type="AlphaFoldDB" id="A0A098AZN2"/>
<protein>
    <submittedName>
        <fullName evidence="2">ATPase/histidine kinase/DNA gyrase B/HSP90 domain protein</fullName>
    </submittedName>
</protein>
<keyword evidence="2" id="KW-0808">Transferase</keyword>
<proteinExistence type="predicted"/>
<dbReference type="GO" id="GO:0016301">
    <property type="term" value="F:kinase activity"/>
    <property type="evidence" value="ECO:0007669"/>
    <property type="project" value="UniProtKB-KW"/>
</dbReference>